<dbReference type="CDD" id="cd09076">
    <property type="entry name" value="L1-EN"/>
    <property type="match status" value="1"/>
</dbReference>
<evidence type="ECO:0000259" key="2">
    <source>
        <dbReference type="Pfam" id="PF03372"/>
    </source>
</evidence>
<dbReference type="SUPFAM" id="SSF56219">
    <property type="entry name" value="DNase I-like"/>
    <property type="match status" value="1"/>
</dbReference>
<dbReference type="Pfam" id="PF03372">
    <property type="entry name" value="Exo_endo_phos"/>
    <property type="match status" value="1"/>
</dbReference>
<dbReference type="InParanoid" id="A0A671TX96"/>
<evidence type="ECO:0000313" key="3">
    <source>
        <dbReference type="Ensembl" id="ENSSAUP00010006644.1"/>
    </source>
</evidence>
<evidence type="ECO:0000313" key="4">
    <source>
        <dbReference type="Proteomes" id="UP000472265"/>
    </source>
</evidence>
<feature type="domain" description="Endonuclease/exonuclease/phosphatase" evidence="2">
    <location>
        <begin position="10"/>
        <end position="232"/>
    </location>
</feature>
<dbReference type="PANTHER" id="PTHR19446">
    <property type="entry name" value="REVERSE TRANSCRIPTASES"/>
    <property type="match status" value="1"/>
</dbReference>
<dbReference type="Ensembl" id="ENSSAUT00010007144.1">
    <property type="protein sequence ID" value="ENSSAUP00010006644.1"/>
    <property type="gene ID" value="ENSSAUG00010003368.1"/>
</dbReference>
<dbReference type="InterPro" id="IPR043502">
    <property type="entry name" value="DNA/RNA_pol_sf"/>
</dbReference>
<protein>
    <recommendedName>
        <fullName evidence="5">Reverse transcriptase domain-containing protein</fullName>
    </recommendedName>
</protein>
<sequence>MSNLYNIKICSWNIRGLQKPAKRMAVLSFLKKEDVSIAFLQETHLEDEDNAKLQRSWVGQVFATSYSSFSRGVAILINKNLAFRSLDCVKDSQGRYIIVRGILAGKEVTFMNLYCPPAYSPDFLTKTFAVFMEYASGDSFVGGDFNCHLNPSLDKLPSAISHPSKQAKVLANICHDIEYSDVWRQLHPTDSAFTFFSAPHKSYTRIDYIFIPSSRVSLALSCSMGNIVLSDHAPLYLVYSLAEDRALSRRWRFQPFLLKDDKFISYFTSEFNIFYSINSPSTDSPSVLWETCKIYSRGLIMSFVASKRRRKNEQRKLLESRLADFEKNHTSSPSPDLLKELLSARAALNTFLIQDSEQSLKFARQKLYEFGDKPGKYLASLVKKRADSQNIVSITDPNGVRSFDTRTINKHFASFYSNLYSSEQPDNALILMRQFFADLRLPKATDDQKSQLNAPITREEALLALKSMQSGKAPGPDGFGCEFYKEFSDILLDPLLSMLNHSFENGILAQSLREANISLILKKGKCPESCASYRPIALLNSDQKLLSKILASRLEKVLPHIVKEDQTGFIKGRNSCDNLRRLLNIIQLTQSRQDPALVLSLDAEKAFHRVEWSYLFYALEEFGLGENFVNWIRVLYNTPTAAVLTNGLRSDNFLLHR</sequence>
<name>A0A671TX96_SPAAU</name>
<dbReference type="CDD" id="cd01650">
    <property type="entry name" value="RT_nLTR_like"/>
    <property type="match status" value="1"/>
</dbReference>
<dbReference type="InterPro" id="IPR036691">
    <property type="entry name" value="Endo/exonu/phosph_ase_sf"/>
</dbReference>
<organism evidence="3 4">
    <name type="scientific">Sparus aurata</name>
    <name type="common">Gilthead sea bream</name>
    <dbReference type="NCBI Taxonomy" id="8175"/>
    <lineage>
        <taxon>Eukaryota</taxon>
        <taxon>Metazoa</taxon>
        <taxon>Chordata</taxon>
        <taxon>Craniata</taxon>
        <taxon>Vertebrata</taxon>
        <taxon>Euteleostomi</taxon>
        <taxon>Actinopterygii</taxon>
        <taxon>Neopterygii</taxon>
        <taxon>Teleostei</taxon>
        <taxon>Neoteleostei</taxon>
        <taxon>Acanthomorphata</taxon>
        <taxon>Eupercaria</taxon>
        <taxon>Spariformes</taxon>
        <taxon>Sparidae</taxon>
        <taxon>Sparus</taxon>
    </lineage>
</organism>
<keyword evidence="4" id="KW-1185">Reference proteome</keyword>
<dbReference type="Proteomes" id="UP000472265">
    <property type="component" value="Unassembled WGS sequence"/>
</dbReference>
<dbReference type="InterPro" id="IPR000477">
    <property type="entry name" value="RT_dom"/>
</dbReference>
<dbReference type="Pfam" id="PF00078">
    <property type="entry name" value="RVT_1"/>
    <property type="match status" value="1"/>
</dbReference>
<dbReference type="SUPFAM" id="SSF56672">
    <property type="entry name" value="DNA/RNA polymerases"/>
    <property type="match status" value="1"/>
</dbReference>
<accession>A0A671TX96</accession>
<evidence type="ECO:0000259" key="1">
    <source>
        <dbReference type="Pfam" id="PF00078"/>
    </source>
</evidence>
<dbReference type="GeneTree" id="ENSGT00940000163630"/>
<feature type="domain" description="Reverse transcriptase" evidence="1">
    <location>
        <begin position="521"/>
        <end position="640"/>
    </location>
</feature>
<evidence type="ECO:0008006" key="5">
    <source>
        <dbReference type="Google" id="ProtNLM"/>
    </source>
</evidence>
<dbReference type="AlphaFoldDB" id="A0A671TX96"/>
<dbReference type="GO" id="GO:0003824">
    <property type="term" value="F:catalytic activity"/>
    <property type="evidence" value="ECO:0007669"/>
    <property type="project" value="InterPro"/>
</dbReference>
<dbReference type="InterPro" id="IPR005135">
    <property type="entry name" value="Endo/exonuclease/phosphatase"/>
</dbReference>
<proteinExistence type="predicted"/>
<dbReference type="Gene3D" id="3.60.10.10">
    <property type="entry name" value="Endonuclease/exonuclease/phosphatase"/>
    <property type="match status" value="1"/>
</dbReference>
<reference evidence="3" key="1">
    <citation type="submission" date="2025-08" db="UniProtKB">
        <authorList>
            <consortium name="Ensembl"/>
        </authorList>
    </citation>
    <scope>IDENTIFICATION</scope>
</reference>
<reference evidence="3" key="2">
    <citation type="submission" date="2025-09" db="UniProtKB">
        <authorList>
            <consortium name="Ensembl"/>
        </authorList>
    </citation>
    <scope>IDENTIFICATION</scope>
</reference>